<keyword evidence="21" id="KW-1185">Reference proteome</keyword>
<evidence type="ECO:0000256" key="8">
    <source>
        <dbReference type="ARBA" id="ARBA00022723"/>
    </source>
</evidence>
<evidence type="ECO:0000256" key="5">
    <source>
        <dbReference type="ARBA" id="ARBA00012513"/>
    </source>
</evidence>
<organism evidence="20 21">
    <name type="scientific">Tetranychus urticae</name>
    <name type="common">Two-spotted spider mite</name>
    <dbReference type="NCBI Taxonomy" id="32264"/>
    <lineage>
        <taxon>Eukaryota</taxon>
        <taxon>Metazoa</taxon>
        <taxon>Ecdysozoa</taxon>
        <taxon>Arthropoda</taxon>
        <taxon>Chelicerata</taxon>
        <taxon>Arachnida</taxon>
        <taxon>Acari</taxon>
        <taxon>Acariformes</taxon>
        <taxon>Trombidiformes</taxon>
        <taxon>Prostigmata</taxon>
        <taxon>Eleutherengona</taxon>
        <taxon>Raphignathae</taxon>
        <taxon>Tetranychoidea</taxon>
        <taxon>Tetranychidae</taxon>
        <taxon>Tetranychus</taxon>
    </lineage>
</organism>
<keyword evidence="8" id="KW-0479">Metal-binding</keyword>
<evidence type="ECO:0000256" key="16">
    <source>
        <dbReference type="ARBA" id="ARBA00023128"/>
    </source>
</evidence>
<dbReference type="GO" id="GO:0005524">
    <property type="term" value="F:ATP binding"/>
    <property type="evidence" value="ECO:0007669"/>
    <property type="project" value="UniProtKB-KW"/>
</dbReference>
<keyword evidence="6" id="KW-0723">Serine/threonine-protein kinase</keyword>
<feature type="domain" description="Protein kinase" evidence="19">
    <location>
        <begin position="178"/>
        <end position="491"/>
    </location>
</feature>
<dbReference type="eggNOG" id="KOG4158">
    <property type="taxonomic scope" value="Eukaryota"/>
</dbReference>
<evidence type="ECO:0000256" key="7">
    <source>
        <dbReference type="ARBA" id="ARBA00022679"/>
    </source>
</evidence>
<evidence type="ECO:0000256" key="1">
    <source>
        <dbReference type="ARBA" id="ARBA00001946"/>
    </source>
</evidence>
<evidence type="ECO:0000256" key="12">
    <source>
        <dbReference type="ARBA" id="ARBA00022792"/>
    </source>
</evidence>
<dbReference type="PANTHER" id="PTHR22972">
    <property type="entry name" value="SERINE/THREONINE PROTEIN KINASE"/>
    <property type="match status" value="1"/>
</dbReference>
<accession>T1JVJ7</accession>
<evidence type="ECO:0000256" key="2">
    <source>
        <dbReference type="ARBA" id="ARBA00004434"/>
    </source>
</evidence>
<dbReference type="GO" id="GO:0004674">
    <property type="term" value="F:protein serine/threonine kinase activity"/>
    <property type="evidence" value="ECO:0007669"/>
    <property type="project" value="UniProtKB-KW"/>
</dbReference>
<name>T1JVJ7_TETUR</name>
<dbReference type="GO" id="GO:0005743">
    <property type="term" value="C:mitochondrial inner membrane"/>
    <property type="evidence" value="ECO:0007669"/>
    <property type="project" value="UniProtKB-SubCell"/>
</dbReference>
<dbReference type="OMA" id="DINCYEI"/>
<dbReference type="InterPro" id="IPR051511">
    <property type="entry name" value="MitoQC_Scaffold_Kinases"/>
</dbReference>
<evidence type="ECO:0000256" key="15">
    <source>
        <dbReference type="ARBA" id="ARBA00022946"/>
    </source>
</evidence>
<evidence type="ECO:0000256" key="14">
    <source>
        <dbReference type="ARBA" id="ARBA00022842"/>
    </source>
</evidence>
<comment type="subcellular location">
    <subcellularLocation>
        <location evidence="3">Cytoplasm</location>
        <location evidence="3">Cytosol</location>
    </subcellularLocation>
    <subcellularLocation>
        <location evidence="2">Mitochondrion inner membrane</location>
        <topology evidence="2">Single-pass membrane protein</topology>
    </subcellularLocation>
    <subcellularLocation>
        <location evidence="4">Mitochondrion outer membrane</location>
        <topology evidence="4">Single-pass membrane protein</topology>
    </subcellularLocation>
</comment>
<dbReference type="GO" id="GO:0005829">
    <property type="term" value="C:cytosol"/>
    <property type="evidence" value="ECO:0007669"/>
    <property type="project" value="UniProtKB-SubCell"/>
</dbReference>
<dbReference type="GO" id="GO:0042981">
    <property type="term" value="P:regulation of apoptotic process"/>
    <property type="evidence" value="ECO:0007669"/>
    <property type="project" value="TreeGrafter"/>
</dbReference>
<dbReference type="EC" id="2.7.11.1" evidence="5"/>
<dbReference type="GO" id="GO:0090141">
    <property type="term" value="P:positive regulation of mitochondrial fission"/>
    <property type="evidence" value="ECO:0007669"/>
    <property type="project" value="TreeGrafter"/>
</dbReference>
<dbReference type="SMART" id="SM00220">
    <property type="entry name" value="S_TKc"/>
    <property type="match status" value="1"/>
</dbReference>
<dbReference type="GO" id="GO:0046872">
    <property type="term" value="F:metal ion binding"/>
    <property type="evidence" value="ECO:0007669"/>
    <property type="project" value="UniProtKB-KW"/>
</dbReference>
<protein>
    <recommendedName>
        <fullName evidence="5">non-specific serine/threonine protein kinase</fullName>
        <ecNumber evidence="5">2.7.11.1</ecNumber>
    </recommendedName>
</protein>
<gene>
    <name evidence="20" type="primary">107371826</name>
</gene>
<evidence type="ECO:0000256" key="3">
    <source>
        <dbReference type="ARBA" id="ARBA00004514"/>
    </source>
</evidence>
<keyword evidence="14" id="KW-0460">Magnesium</keyword>
<keyword evidence="12" id="KW-0472">Membrane</keyword>
<evidence type="ECO:0000313" key="21">
    <source>
        <dbReference type="Proteomes" id="UP000015104"/>
    </source>
</evidence>
<comment type="catalytic activity">
    <reaction evidence="18">
        <text>L-seryl-[protein] + ATP = O-phospho-L-seryl-[protein] + ADP + H(+)</text>
        <dbReference type="Rhea" id="RHEA:17989"/>
        <dbReference type="Rhea" id="RHEA-COMP:9863"/>
        <dbReference type="Rhea" id="RHEA-COMP:11604"/>
        <dbReference type="ChEBI" id="CHEBI:15378"/>
        <dbReference type="ChEBI" id="CHEBI:29999"/>
        <dbReference type="ChEBI" id="CHEBI:30616"/>
        <dbReference type="ChEBI" id="CHEBI:83421"/>
        <dbReference type="ChEBI" id="CHEBI:456216"/>
        <dbReference type="EC" id="2.7.11.1"/>
    </reaction>
</comment>
<keyword evidence="10" id="KW-0418">Kinase</keyword>
<evidence type="ECO:0000259" key="19">
    <source>
        <dbReference type="PROSITE" id="PS50011"/>
    </source>
</evidence>
<reference evidence="21" key="1">
    <citation type="submission" date="2011-08" db="EMBL/GenBank/DDBJ databases">
        <authorList>
            <person name="Rombauts S."/>
        </authorList>
    </citation>
    <scope>NUCLEOTIDE SEQUENCE</scope>
    <source>
        <strain evidence="21">London</strain>
    </source>
</reference>
<sequence length="572" mass="64729">MNITTFLNSSLHFNAYRRYPFLLFELKSITRQFFTRSRVFLRVLVNEIKGTKTVPVHNSGVTSQVIQINRRPLLRNLGDTSCNHHWNSLLGKIIGKRTNNAIAASIRRNIAKNLANGVSLGLVGVGFINKDNVPVLFNEEDELDAVIQDIRLRFSAVNWNIGSQFNQKGPIMFNLEDIKFGNCIAKGCNAAVYDASIEPKFPNPIAIKVMFNYDAESNADIILKSMAKECLTFQGNFGSEIFSFSKERSPLKYHPNIIEILGTTVDMLPSLPEAEKLFPSALPPRLCEHGFGRNMTLFLAMPKYDCTLRNYLDKYYPTREISLILLSQLFDGISYLVKNGIAHRDLKADNILIDLREGHNYPWLVITDFGHCSTSLILPFYSDEISRGGNQALMAPEIILAQPGSFSYLNYSAADIWSAGAIAYEIMGQHNPFYKYPDQLNHLDNRTYDESDLPRIERSKTINLLLKKILNRKPSSRPTPAQARNVCYLLLLLNQRKLVHLRCLNKSNLKPSIKAGKIIPLIKNICSSTLFQRTTLINGRQLNSVEKAMRTMFLSQLNSEDLLAAIAFIQID</sequence>
<keyword evidence="11" id="KW-1000">Mitochondrion outer membrane</keyword>
<evidence type="ECO:0000256" key="11">
    <source>
        <dbReference type="ARBA" id="ARBA00022787"/>
    </source>
</evidence>
<keyword evidence="7" id="KW-0808">Transferase</keyword>
<keyword evidence="12" id="KW-0999">Mitochondrion inner membrane</keyword>
<comment type="cofactor">
    <cofactor evidence="1">
        <name>Mg(2+)</name>
        <dbReference type="ChEBI" id="CHEBI:18420"/>
    </cofactor>
</comment>
<dbReference type="AlphaFoldDB" id="T1JVJ7"/>
<dbReference type="SUPFAM" id="SSF56112">
    <property type="entry name" value="Protein kinase-like (PK-like)"/>
    <property type="match status" value="1"/>
</dbReference>
<dbReference type="InterPro" id="IPR008271">
    <property type="entry name" value="Ser/Thr_kinase_AS"/>
</dbReference>
<evidence type="ECO:0000256" key="17">
    <source>
        <dbReference type="ARBA" id="ARBA00047899"/>
    </source>
</evidence>
<dbReference type="GO" id="GO:0005741">
    <property type="term" value="C:mitochondrial outer membrane"/>
    <property type="evidence" value="ECO:0007669"/>
    <property type="project" value="UniProtKB-SubCell"/>
</dbReference>
<dbReference type="EMBL" id="CAEY01000795">
    <property type="status" value="NOT_ANNOTATED_CDS"/>
    <property type="molecule type" value="Genomic_DNA"/>
</dbReference>
<keyword evidence="13" id="KW-0067">ATP-binding</keyword>
<evidence type="ECO:0000256" key="13">
    <source>
        <dbReference type="ARBA" id="ARBA00022840"/>
    </source>
</evidence>
<dbReference type="Gene3D" id="1.10.510.10">
    <property type="entry name" value="Transferase(Phosphotransferase) domain 1"/>
    <property type="match status" value="1"/>
</dbReference>
<dbReference type="PROSITE" id="PS00108">
    <property type="entry name" value="PROTEIN_KINASE_ST"/>
    <property type="match status" value="1"/>
</dbReference>
<keyword evidence="15" id="KW-0809">Transit peptide</keyword>
<dbReference type="PROSITE" id="PS50011">
    <property type="entry name" value="PROTEIN_KINASE_DOM"/>
    <property type="match status" value="1"/>
</dbReference>
<dbReference type="InterPro" id="IPR000719">
    <property type="entry name" value="Prot_kinase_dom"/>
</dbReference>
<keyword evidence="9" id="KW-0547">Nucleotide-binding</keyword>
<evidence type="ECO:0000256" key="4">
    <source>
        <dbReference type="ARBA" id="ARBA00004572"/>
    </source>
</evidence>
<dbReference type="PANTHER" id="PTHR22972:SF7">
    <property type="entry name" value="SERINE_THREONINE-PROTEIN KINASE PINK1, MITOCHONDRIAL"/>
    <property type="match status" value="1"/>
</dbReference>
<dbReference type="InterPro" id="IPR011009">
    <property type="entry name" value="Kinase-like_dom_sf"/>
</dbReference>
<evidence type="ECO:0000256" key="6">
    <source>
        <dbReference type="ARBA" id="ARBA00022527"/>
    </source>
</evidence>
<dbReference type="STRING" id="32264.T1JVJ7"/>
<proteinExistence type="predicted"/>
<dbReference type="EnsemblMetazoa" id="tetur02g04860.1">
    <property type="protein sequence ID" value="tetur02g04860.1"/>
    <property type="gene ID" value="tetur02g04860"/>
</dbReference>
<evidence type="ECO:0000256" key="18">
    <source>
        <dbReference type="ARBA" id="ARBA00048679"/>
    </source>
</evidence>
<dbReference type="OrthoDB" id="1405469at2759"/>
<dbReference type="GO" id="GO:0000422">
    <property type="term" value="P:autophagy of mitochondrion"/>
    <property type="evidence" value="ECO:0007669"/>
    <property type="project" value="TreeGrafter"/>
</dbReference>
<dbReference type="HOGENOM" id="CLU_022208_1_0_1"/>
<comment type="catalytic activity">
    <reaction evidence="17">
        <text>L-threonyl-[protein] + ATP = O-phospho-L-threonyl-[protein] + ADP + H(+)</text>
        <dbReference type="Rhea" id="RHEA:46608"/>
        <dbReference type="Rhea" id="RHEA-COMP:11060"/>
        <dbReference type="Rhea" id="RHEA-COMP:11605"/>
        <dbReference type="ChEBI" id="CHEBI:15378"/>
        <dbReference type="ChEBI" id="CHEBI:30013"/>
        <dbReference type="ChEBI" id="CHEBI:30616"/>
        <dbReference type="ChEBI" id="CHEBI:61977"/>
        <dbReference type="ChEBI" id="CHEBI:456216"/>
        <dbReference type="EC" id="2.7.11.1"/>
    </reaction>
</comment>
<evidence type="ECO:0000313" key="20">
    <source>
        <dbReference type="EnsemblMetazoa" id="tetur02g04860.1"/>
    </source>
</evidence>
<reference evidence="20" key="2">
    <citation type="submission" date="2015-06" db="UniProtKB">
        <authorList>
            <consortium name="EnsemblMetazoa"/>
        </authorList>
    </citation>
    <scope>IDENTIFICATION</scope>
</reference>
<keyword evidence="16" id="KW-0496">Mitochondrion</keyword>
<evidence type="ECO:0000256" key="9">
    <source>
        <dbReference type="ARBA" id="ARBA00022741"/>
    </source>
</evidence>
<dbReference type="Pfam" id="PF00069">
    <property type="entry name" value="Pkinase"/>
    <property type="match status" value="1"/>
</dbReference>
<dbReference type="Proteomes" id="UP000015104">
    <property type="component" value="Unassembled WGS sequence"/>
</dbReference>
<dbReference type="KEGG" id="tut:107371826"/>
<evidence type="ECO:0000256" key="10">
    <source>
        <dbReference type="ARBA" id="ARBA00022777"/>
    </source>
</evidence>